<evidence type="ECO:0000256" key="8">
    <source>
        <dbReference type="SAM" id="Phobius"/>
    </source>
</evidence>
<organism evidence="9 10">
    <name type="scientific">Suillus fuscotomentosus</name>
    <dbReference type="NCBI Taxonomy" id="1912939"/>
    <lineage>
        <taxon>Eukaryota</taxon>
        <taxon>Fungi</taxon>
        <taxon>Dikarya</taxon>
        <taxon>Basidiomycota</taxon>
        <taxon>Agaricomycotina</taxon>
        <taxon>Agaricomycetes</taxon>
        <taxon>Agaricomycetidae</taxon>
        <taxon>Boletales</taxon>
        <taxon>Suillineae</taxon>
        <taxon>Suillaceae</taxon>
        <taxon>Suillus</taxon>
    </lineage>
</organism>
<dbReference type="InterPro" id="IPR007272">
    <property type="entry name" value="Sulf_transp_TsuA/YedE"/>
</dbReference>
<feature type="transmembrane region" description="Helical" evidence="8">
    <location>
        <begin position="124"/>
        <end position="142"/>
    </location>
</feature>
<feature type="transmembrane region" description="Helical" evidence="8">
    <location>
        <begin position="307"/>
        <end position="330"/>
    </location>
</feature>
<sequence length="331" mass="35023">MLLHQSEIAESRPKPLQGLLGGIGIALSVHSLLVLNGSVFGVSGFVHRSLRGDKAAMASIVGLVLGGIAVGIISNADTPEPRTVSSLGQMMFSGLLVGIGTRLANGCTSGHMICGLSRFSLRSLVATTTFFAIAVATTHFAHGALGTRGSLDWTLDNQGRQFLGAILSLGTLWLAYTCLAIKNGTDNSSKLFILRYLASFLTSLAFAFSLFLGNMIDPHKVLTFLALPLSSAFDPTLAFVAGSALPLATLLYWYVRVEQPKLGGKWNNPTSLKIDWRLILGSVIFGIGWGIAGICPGPALVNFGRSLYAGIGFAEYAAWLLFMGFGGLLVR</sequence>
<evidence type="ECO:0000256" key="3">
    <source>
        <dbReference type="ARBA" id="ARBA00022475"/>
    </source>
</evidence>
<dbReference type="AlphaFoldDB" id="A0AAD4HR38"/>
<evidence type="ECO:0008006" key="11">
    <source>
        <dbReference type="Google" id="ProtNLM"/>
    </source>
</evidence>
<dbReference type="GeneID" id="64666856"/>
<dbReference type="Pfam" id="PF04143">
    <property type="entry name" value="Sulf_transp"/>
    <property type="match status" value="1"/>
</dbReference>
<comment type="subcellular location">
    <subcellularLocation>
        <location evidence="1">Cell inner membrane</location>
        <topology evidence="1">Multi-pass membrane protein</topology>
    </subcellularLocation>
</comment>
<dbReference type="Pfam" id="PF20398">
    <property type="entry name" value="DUF6691"/>
    <property type="match status" value="1"/>
</dbReference>
<dbReference type="PANTHER" id="PTHR30574:SF1">
    <property type="entry name" value="SULPHUR TRANSPORT DOMAIN-CONTAINING PROTEIN"/>
    <property type="match status" value="1"/>
</dbReference>
<name>A0AAD4HR38_9AGAM</name>
<evidence type="ECO:0000256" key="2">
    <source>
        <dbReference type="ARBA" id="ARBA00022448"/>
    </source>
</evidence>
<evidence type="ECO:0000256" key="1">
    <source>
        <dbReference type="ARBA" id="ARBA00004429"/>
    </source>
</evidence>
<accession>A0AAD4HR38</accession>
<dbReference type="RefSeq" id="XP_041231468.1">
    <property type="nucleotide sequence ID" value="XM_041372558.1"/>
</dbReference>
<evidence type="ECO:0000256" key="6">
    <source>
        <dbReference type="ARBA" id="ARBA00022989"/>
    </source>
</evidence>
<evidence type="ECO:0000256" key="7">
    <source>
        <dbReference type="ARBA" id="ARBA00023136"/>
    </source>
</evidence>
<keyword evidence="10" id="KW-1185">Reference proteome</keyword>
<keyword evidence="3" id="KW-1003">Cell membrane</keyword>
<feature type="transmembrane region" description="Helical" evidence="8">
    <location>
        <begin position="276"/>
        <end position="301"/>
    </location>
</feature>
<reference evidence="9" key="1">
    <citation type="journal article" date="2020" name="New Phytol.">
        <title>Comparative genomics reveals dynamic genome evolution in host specialist ectomycorrhizal fungi.</title>
        <authorList>
            <person name="Lofgren L.A."/>
            <person name="Nguyen N.H."/>
            <person name="Vilgalys R."/>
            <person name="Ruytinx J."/>
            <person name="Liao H.L."/>
            <person name="Branco S."/>
            <person name="Kuo A."/>
            <person name="LaButti K."/>
            <person name="Lipzen A."/>
            <person name="Andreopoulos W."/>
            <person name="Pangilinan J."/>
            <person name="Riley R."/>
            <person name="Hundley H."/>
            <person name="Na H."/>
            <person name="Barry K."/>
            <person name="Grigoriev I.V."/>
            <person name="Stajich J.E."/>
            <person name="Kennedy P.G."/>
        </authorList>
    </citation>
    <scope>NUCLEOTIDE SEQUENCE</scope>
    <source>
        <strain evidence="9">FC203</strain>
    </source>
</reference>
<proteinExistence type="predicted"/>
<keyword evidence="5 8" id="KW-0812">Transmembrane</keyword>
<dbReference type="GO" id="GO:0005886">
    <property type="term" value="C:plasma membrane"/>
    <property type="evidence" value="ECO:0007669"/>
    <property type="project" value="UniProtKB-SubCell"/>
</dbReference>
<feature type="transmembrane region" description="Helical" evidence="8">
    <location>
        <begin position="55"/>
        <end position="74"/>
    </location>
</feature>
<feature type="transmembrane region" description="Helical" evidence="8">
    <location>
        <begin position="86"/>
        <end position="104"/>
    </location>
</feature>
<feature type="transmembrane region" description="Helical" evidence="8">
    <location>
        <begin position="236"/>
        <end position="255"/>
    </location>
</feature>
<keyword evidence="4" id="KW-0997">Cell inner membrane</keyword>
<evidence type="ECO:0000256" key="4">
    <source>
        <dbReference type="ARBA" id="ARBA00022519"/>
    </source>
</evidence>
<comment type="caution">
    <text evidence="9">The sequence shown here is derived from an EMBL/GenBank/DDBJ whole genome shotgun (WGS) entry which is preliminary data.</text>
</comment>
<keyword evidence="6 8" id="KW-1133">Transmembrane helix</keyword>
<keyword evidence="7 8" id="KW-0472">Membrane</keyword>
<feature type="transmembrane region" description="Helical" evidence="8">
    <location>
        <begin position="193"/>
        <end position="216"/>
    </location>
</feature>
<dbReference type="InterPro" id="IPR046513">
    <property type="entry name" value="DUF6691"/>
</dbReference>
<evidence type="ECO:0000256" key="5">
    <source>
        <dbReference type="ARBA" id="ARBA00022692"/>
    </source>
</evidence>
<dbReference type="Proteomes" id="UP001195769">
    <property type="component" value="Unassembled WGS sequence"/>
</dbReference>
<feature type="transmembrane region" description="Helical" evidence="8">
    <location>
        <begin position="162"/>
        <end position="181"/>
    </location>
</feature>
<keyword evidence="2" id="KW-0813">Transport</keyword>
<dbReference type="PANTHER" id="PTHR30574">
    <property type="entry name" value="INNER MEMBRANE PROTEIN YEDE"/>
    <property type="match status" value="1"/>
</dbReference>
<feature type="transmembrane region" description="Helical" evidence="8">
    <location>
        <begin position="20"/>
        <end position="43"/>
    </location>
</feature>
<evidence type="ECO:0000313" key="10">
    <source>
        <dbReference type="Proteomes" id="UP001195769"/>
    </source>
</evidence>
<evidence type="ECO:0000313" key="9">
    <source>
        <dbReference type="EMBL" id="KAG1905893.1"/>
    </source>
</evidence>
<protein>
    <recommendedName>
        <fullName evidence="11">Sulphur transport domain-containing protein</fullName>
    </recommendedName>
</protein>
<dbReference type="EMBL" id="JABBWK010000006">
    <property type="protein sequence ID" value="KAG1905893.1"/>
    <property type="molecule type" value="Genomic_DNA"/>
</dbReference>
<gene>
    <name evidence="9" type="ORF">F5891DRAFT_630752</name>
</gene>